<dbReference type="GO" id="GO:0052621">
    <property type="term" value="F:diguanylate cyclase activity"/>
    <property type="evidence" value="ECO:0007669"/>
    <property type="project" value="UniProtKB-EC"/>
</dbReference>
<organism evidence="3 4">
    <name type="scientific">Noviherbaspirillum humi</name>
    <dbReference type="NCBI Taxonomy" id="1688639"/>
    <lineage>
        <taxon>Bacteria</taxon>
        <taxon>Pseudomonadati</taxon>
        <taxon>Pseudomonadota</taxon>
        <taxon>Betaproteobacteria</taxon>
        <taxon>Burkholderiales</taxon>
        <taxon>Oxalobacteraceae</taxon>
        <taxon>Noviherbaspirillum</taxon>
    </lineage>
</organism>
<evidence type="ECO:0000256" key="1">
    <source>
        <dbReference type="ARBA" id="ARBA00012528"/>
    </source>
</evidence>
<proteinExistence type="predicted"/>
<dbReference type="SUPFAM" id="SSF55073">
    <property type="entry name" value="Nucleotide cyclase"/>
    <property type="match status" value="1"/>
</dbReference>
<sequence length="326" mass="35808">MDAASPLAATPVSNKPFATLEESLDALVRCLSLIAPMKHWMVTRLSGDDWSILHAGGEQREIARGMVLRWSDSFCSRMMQGLGPRFAADAQAVAAYREAPIGRAMRIGAYVGQPLTADDGTLLGTLCGVDPEAKPDFSTAQRELIQSLTRTMSTLLSVWMQNERARQSEARLRLLAETDALTGVANRHGWEALMREEEEALNRLSENALVMVIDLDGLKQRNDTLGHREGDRYIVSAARELVQATREEDMVARIGGDEFAVFVRGATREQGPLMHERIRQAFRRAGIKASIGYASRLAHGSLNEALHAADASMYRDKAGRKADCAA</sequence>
<dbReference type="SMART" id="SM00267">
    <property type="entry name" value="GGDEF"/>
    <property type="match status" value="1"/>
</dbReference>
<name>A0A239IRU1_9BURK</name>
<dbReference type="InterPro" id="IPR050469">
    <property type="entry name" value="Diguanylate_Cyclase"/>
</dbReference>
<reference evidence="3 4" key="1">
    <citation type="submission" date="2017-06" db="EMBL/GenBank/DDBJ databases">
        <authorList>
            <person name="Kim H.J."/>
            <person name="Triplett B.A."/>
        </authorList>
    </citation>
    <scope>NUCLEOTIDE SEQUENCE [LARGE SCALE GENOMIC DNA]</scope>
    <source>
        <strain evidence="3 4">U15</strain>
    </source>
</reference>
<dbReference type="GO" id="GO:1902201">
    <property type="term" value="P:negative regulation of bacterial-type flagellum-dependent cell motility"/>
    <property type="evidence" value="ECO:0007669"/>
    <property type="project" value="TreeGrafter"/>
</dbReference>
<dbReference type="SMART" id="SM00065">
    <property type="entry name" value="GAF"/>
    <property type="match status" value="1"/>
</dbReference>
<evidence type="ECO:0000313" key="4">
    <source>
        <dbReference type="Proteomes" id="UP000198284"/>
    </source>
</evidence>
<dbReference type="SUPFAM" id="SSF55781">
    <property type="entry name" value="GAF domain-like"/>
    <property type="match status" value="1"/>
</dbReference>
<dbReference type="Pfam" id="PF00990">
    <property type="entry name" value="GGDEF"/>
    <property type="match status" value="1"/>
</dbReference>
<dbReference type="Gene3D" id="3.30.450.40">
    <property type="match status" value="1"/>
</dbReference>
<feature type="domain" description="GGDEF" evidence="2">
    <location>
        <begin position="206"/>
        <end position="326"/>
    </location>
</feature>
<dbReference type="CDD" id="cd01949">
    <property type="entry name" value="GGDEF"/>
    <property type="match status" value="1"/>
</dbReference>
<dbReference type="GO" id="GO:0043709">
    <property type="term" value="P:cell adhesion involved in single-species biofilm formation"/>
    <property type="evidence" value="ECO:0007669"/>
    <property type="project" value="TreeGrafter"/>
</dbReference>
<dbReference type="InterPro" id="IPR003018">
    <property type="entry name" value="GAF"/>
</dbReference>
<dbReference type="InterPro" id="IPR029016">
    <property type="entry name" value="GAF-like_dom_sf"/>
</dbReference>
<accession>A0A239IRU1</accession>
<dbReference type="EC" id="2.7.7.65" evidence="1"/>
<evidence type="ECO:0000259" key="2">
    <source>
        <dbReference type="PROSITE" id="PS50887"/>
    </source>
</evidence>
<gene>
    <name evidence="3" type="ORF">SAMN06265795_11092</name>
</gene>
<dbReference type="AlphaFoldDB" id="A0A239IRU1"/>
<dbReference type="InterPro" id="IPR000160">
    <property type="entry name" value="GGDEF_dom"/>
</dbReference>
<dbReference type="Proteomes" id="UP000198284">
    <property type="component" value="Unassembled WGS sequence"/>
</dbReference>
<dbReference type="PANTHER" id="PTHR45138">
    <property type="entry name" value="REGULATORY COMPONENTS OF SENSORY TRANSDUCTION SYSTEM"/>
    <property type="match status" value="1"/>
</dbReference>
<dbReference type="NCBIfam" id="TIGR00254">
    <property type="entry name" value="GGDEF"/>
    <property type="match status" value="1"/>
</dbReference>
<protein>
    <recommendedName>
        <fullName evidence="1">diguanylate cyclase</fullName>
        <ecNumber evidence="1">2.7.7.65</ecNumber>
    </recommendedName>
</protein>
<dbReference type="EMBL" id="FZOT01000010">
    <property type="protein sequence ID" value="SNS96360.1"/>
    <property type="molecule type" value="Genomic_DNA"/>
</dbReference>
<dbReference type="PROSITE" id="PS50887">
    <property type="entry name" value="GGDEF"/>
    <property type="match status" value="1"/>
</dbReference>
<dbReference type="InterPro" id="IPR029787">
    <property type="entry name" value="Nucleotide_cyclase"/>
</dbReference>
<keyword evidence="4" id="KW-1185">Reference proteome</keyword>
<dbReference type="Gene3D" id="3.30.70.270">
    <property type="match status" value="1"/>
</dbReference>
<dbReference type="PANTHER" id="PTHR45138:SF5">
    <property type="entry name" value="BIFUNCTIONAL PERIPLASMIC SUBSTRATE BINDING PROTEIN_CYTOPLASMIC DIGUANYLATE CYCLASE"/>
    <property type="match status" value="1"/>
</dbReference>
<evidence type="ECO:0000313" key="3">
    <source>
        <dbReference type="EMBL" id="SNS96360.1"/>
    </source>
</evidence>
<dbReference type="GO" id="GO:0005886">
    <property type="term" value="C:plasma membrane"/>
    <property type="evidence" value="ECO:0007669"/>
    <property type="project" value="TreeGrafter"/>
</dbReference>
<dbReference type="InterPro" id="IPR043128">
    <property type="entry name" value="Rev_trsase/Diguanyl_cyclase"/>
</dbReference>